<dbReference type="GO" id="GO:0016784">
    <property type="term" value="F:3-mercaptopyruvate sulfurtransferase activity"/>
    <property type="evidence" value="ECO:0007669"/>
    <property type="project" value="UniProtKB-EC"/>
</dbReference>
<proteinExistence type="predicted"/>
<dbReference type="PANTHER" id="PTHR11364:SF27">
    <property type="entry name" value="SULFURTRANSFERASE"/>
    <property type="match status" value="1"/>
</dbReference>
<dbReference type="CDD" id="cd01449">
    <property type="entry name" value="TST_Repeat_2"/>
    <property type="match status" value="1"/>
</dbReference>
<dbReference type="EC" id="2.8.1.2" evidence="4"/>
<dbReference type="InterPro" id="IPR045078">
    <property type="entry name" value="TST/MPST-like"/>
</dbReference>
<name>A0A150FRM7_CLOPD</name>
<dbReference type="InterPro" id="IPR036873">
    <property type="entry name" value="Rhodanese-like_dom_sf"/>
</dbReference>
<evidence type="ECO:0000256" key="2">
    <source>
        <dbReference type="ARBA" id="ARBA00022737"/>
    </source>
</evidence>
<dbReference type="GO" id="GO:0004792">
    <property type="term" value="F:thiosulfate-cyanide sulfurtransferase activity"/>
    <property type="evidence" value="ECO:0007669"/>
    <property type="project" value="TreeGrafter"/>
</dbReference>
<reference evidence="4 6" key="1">
    <citation type="submission" date="2016-02" db="EMBL/GenBank/DDBJ databases">
        <title>Draft genome sequence for Clostridium paradoxum JW-YL-7.</title>
        <authorList>
            <person name="Utturkar S.M."/>
            <person name="Lancaster A."/>
            <person name="Poole F.L."/>
            <person name="Adams M.W."/>
            <person name="Brown S.D."/>
        </authorList>
    </citation>
    <scope>NUCLEOTIDE SEQUENCE [LARGE SCALE GENOMIC DNA]</scope>
    <source>
        <strain evidence="4 6">JW-YL-7</strain>
    </source>
</reference>
<dbReference type="Proteomes" id="UP000092605">
    <property type="component" value="Unassembled WGS sequence"/>
</dbReference>
<dbReference type="AlphaFoldDB" id="A0A150FRM7"/>
<reference evidence="5 7" key="2">
    <citation type="submission" date="2016-11" db="EMBL/GenBank/DDBJ databases">
        <authorList>
            <person name="Varghese N."/>
            <person name="Submissions S."/>
        </authorList>
    </citation>
    <scope>NUCLEOTIDE SEQUENCE [LARGE SCALE GENOMIC DNA]</scope>
    <source>
        <strain evidence="5 7">DSM 7308</strain>
    </source>
</reference>
<feature type="domain" description="Rhodanese" evidence="3">
    <location>
        <begin position="164"/>
        <end position="272"/>
    </location>
</feature>
<dbReference type="EMBL" id="LSFY01000001">
    <property type="protein sequence ID" value="KXZ39865.1"/>
    <property type="molecule type" value="Genomic_DNA"/>
</dbReference>
<dbReference type="Gene3D" id="3.40.250.10">
    <property type="entry name" value="Rhodanese-like domain"/>
    <property type="match status" value="2"/>
</dbReference>
<dbReference type="RefSeq" id="WP_066069765.1">
    <property type="nucleotide sequence ID" value="NZ_FRBG01000005.1"/>
</dbReference>
<accession>A0A150FRM7</accession>
<evidence type="ECO:0000313" key="5">
    <source>
        <dbReference type="EMBL" id="SHK79609.1"/>
    </source>
</evidence>
<dbReference type="Proteomes" id="UP000323392">
    <property type="component" value="Unassembled WGS sequence"/>
</dbReference>
<dbReference type="SUPFAM" id="SSF52821">
    <property type="entry name" value="Rhodanese/Cell cycle control phosphatase"/>
    <property type="match status" value="2"/>
</dbReference>
<evidence type="ECO:0000313" key="7">
    <source>
        <dbReference type="Proteomes" id="UP000323392"/>
    </source>
</evidence>
<evidence type="ECO:0000259" key="3">
    <source>
        <dbReference type="PROSITE" id="PS50206"/>
    </source>
</evidence>
<dbReference type="CDD" id="cd01448">
    <property type="entry name" value="TST_Repeat_1"/>
    <property type="match status" value="1"/>
</dbReference>
<dbReference type="InterPro" id="IPR001763">
    <property type="entry name" value="Rhodanese-like_dom"/>
</dbReference>
<dbReference type="EMBL" id="FRBG01000005">
    <property type="protein sequence ID" value="SHK79609.1"/>
    <property type="molecule type" value="Genomic_DNA"/>
</dbReference>
<dbReference type="SMART" id="SM00450">
    <property type="entry name" value="RHOD"/>
    <property type="match status" value="2"/>
</dbReference>
<evidence type="ECO:0000313" key="4">
    <source>
        <dbReference type="EMBL" id="KXZ39865.1"/>
    </source>
</evidence>
<protein>
    <submittedName>
        <fullName evidence="4 5">3-mercaptopyruvate sulfurtransferase</fullName>
        <ecNumber evidence="4">2.8.1.2</ecNumber>
    </submittedName>
</protein>
<keyword evidence="4" id="KW-0670">Pyruvate</keyword>
<dbReference type="PANTHER" id="PTHR11364">
    <property type="entry name" value="THIOSULFATE SULFERTANSFERASE"/>
    <property type="match status" value="1"/>
</dbReference>
<feature type="domain" description="Rhodanese" evidence="3">
    <location>
        <begin position="15"/>
        <end position="134"/>
    </location>
</feature>
<evidence type="ECO:0000256" key="1">
    <source>
        <dbReference type="ARBA" id="ARBA00022679"/>
    </source>
</evidence>
<keyword evidence="7" id="KW-1185">Reference proteome</keyword>
<comment type="caution">
    <text evidence="4">The sequence shown here is derived from an EMBL/GenBank/DDBJ whole genome shotgun (WGS) entry which is preliminary data.</text>
</comment>
<dbReference type="STRING" id="1121328.JWYL7_0940"/>
<dbReference type="PATRIC" id="fig|1121328.3.peg.946"/>
<sequence>MSNLVSIDWLYNNIDNKNLVIVDCRFDLQSESYGIDNYKRGHIKNAFFMDVNKDLSSIPQEHGGRHPLPDINEFKLKIENIGIDNSSIVVAYDDGDLAGAARFWWLLKYLGHDKAYVLNGGIKKWIHQGYEIVTDVTIKEKTNYQVNVKKDILCDMYEVKSKLNNPKTVIIDSRSYDRYTGEFEPIDKIGGHIPSAKNVFWQEVLKDNELKEKHELNKIFEFAKKYDEIIVYCGSGITGCVNFLVMREIGLNPKLYAGSWSDWISYEDNQISKGSNE</sequence>
<dbReference type="PROSITE" id="PS50206">
    <property type="entry name" value="RHODANESE_3"/>
    <property type="match status" value="2"/>
</dbReference>
<gene>
    <name evidence="4" type="ORF">JWYL7_0940</name>
    <name evidence="5" type="ORF">SAMN05661008_00913</name>
</gene>
<dbReference type="Pfam" id="PF00581">
    <property type="entry name" value="Rhodanese"/>
    <property type="match status" value="2"/>
</dbReference>
<keyword evidence="1 4" id="KW-0808">Transferase</keyword>
<organism evidence="4 6">
    <name type="scientific">Alkalithermobacter thermoalcaliphilus JW-YL-7 = DSM 7308</name>
    <dbReference type="NCBI Taxonomy" id="1121328"/>
    <lineage>
        <taxon>Bacteria</taxon>
        <taxon>Bacillati</taxon>
        <taxon>Bacillota</taxon>
        <taxon>Clostridia</taxon>
        <taxon>Peptostreptococcales</taxon>
        <taxon>Tepidibacteraceae</taxon>
        <taxon>Alkalithermobacter</taxon>
    </lineage>
</organism>
<dbReference type="OrthoDB" id="9770030at2"/>
<evidence type="ECO:0000313" key="6">
    <source>
        <dbReference type="Proteomes" id="UP000092605"/>
    </source>
</evidence>
<keyword evidence="2" id="KW-0677">Repeat</keyword>